<dbReference type="InterPro" id="IPR001296">
    <property type="entry name" value="Glyco_trans_1"/>
</dbReference>
<dbReference type="CDD" id="cd03801">
    <property type="entry name" value="GT4_PimA-like"/>
    <property type="match status" value="1"/>
</dbReference>
<dbReference type="Gene3D" id="3.40.50.2000">
    <property type="entry name" value="Glycogen Phosphorylase B"/>
    <property type="match status" value="1"/>
</dbReference>
<keyword evidence="2" id="KW-0808">Transferase</keyword>
<sequence length="336" mass="38623">MKTLVLTMNYSSIRNVAEDISETIGNAVVDITPELYINTTQHFERLIVFVPFIPPMLNNYLLVYNMFKGPKYFYTTADGVPSTDIINRHLLRDVTFIPNSNFTAENLSTAGLSVDIPVFHGINFKIVEKAKSLVPKLKQKLDNDFPDTIKFGVVTGMTKRKNIDLFVQTTKLLNEKFPDPAKRIHFFVISHEDFKKLEVPANVHFVAAFGHQPRENVLAFYGAMDFTFMPTGCEGFGLPLLESMAMGTPVIHQAIPPLTEFTSWQWNYLFRYNTVENYADKDHAQSWKIYRFQPEDAAAAILTAFLSQDREERSMHLMELAKKYDVSFLYKRFLET</sequence>
<accession>Q50I48</accession>
<keyword evidence="3" id="KW-1185">Reference proteome</keyword>
<dbReference type="SUPFAM" id="SSF53756">
    <property type="entry name" value="UDP-Glycosyltransferase/glycogen phosphorylase"/>
    <property type="match status" value="1"/>
</dbReference>
<evidence type="ECO:0000259" key="1">
    <source>
        <dbReference type="Pfam" id="PF00534"/>
    </source>
</evidence>
<dbReference type="GeneID" id="5729550"/>
<feature type="domain" description="Glycosyl transferase family 1" evidence="1">
    <location>
        <begin position="148"/>
        <end position="261"/>
    </location>
</feature>
<dbReference type="Proteomes" id="UP000001777">
    <property type="component" value="Segment"/>
</dbReference>
<proteinExistence type="predicted"/>
<name>Q50I48_9VIRU</name>
<dbReference type="KEGG" id="vg:5729550"/>
<organism evidence="2 3">
    <name type="scientific">Acidianus rod-shaped virus 1</name>
    <dbReference type="NCBI Taxonomy" id="309181"/>
    <lineage>
        <taxon>Viruses</taxon>
        <taxon>Adnaviria</taxon>
        <taxon>Zilligvirae</taxon>
        <taxon>Taleaviricota</taxon>
        <taxon>Tokiviricetes</taxon>
        <taxon>Ligamenvirales</taxon>
        <taxon>Rudiviridae</taxon>
        <taxon>Itarudivirus</taxon>
        <taxon>Itarudivirus pozzuoliense</taxon>
        <taxon>Itarudivirus ARV1</taxon>
    </lineage>
</organism>
<dbReference type="PANTHER" id="PTHR12526">
    <property type="entry name" value="GLYCOSYLTRANSFERASE"/>
    <property type="match status" value="1"/>
</dbReference>
<reference evidence="2 3" key="1">
    <citation type="journal article" date="2005" name="Virology">
        <title>A novel rudivirus, ARV1, of the hyperthermophilic archaeal genus Acidianus.</title>
        <authorList>
            <person name="Vestergaard G."/>
            <person name="Haring M."/>
            <person name="Peng X."/>
            <person name="Rachel R."/>
            <person name="Garrett R.A."/>
            <person name="Prangishvili D."/>
        </authorList>
    </citation>
    <scope>NUCLEOTIDE SEQUENCE</scope>
</reference>
<dbReference type="Pfam" id="PF00534">
    <property type="entry name" value="Glycos_transf_1"/>
    <property type="match status" value="1"/>
</dbReference>
<dbReference type="RefSeq" id="YP_001542640.1">
    <property type="nucleotide sequence ID" value="NC_009965.1"/>
</dbReference>
<dbReference type="EMBL" id="AJ875026">
    <property type="protein sequence ID" value="CAI44178.1"/>
    <property type="molecule type" value="Genomic_DNA"/>
</dbReference>
<dbReference type="OrthoDB" id="4120at10239"/>
<dbReference type="CAZy" id="GT4">
    <property type="family name" value="Glycosyltransferase Family 4"/>
</dbReference>
<dbReference type="GO" id="GO:0016757">
    <property type="term" value="F:glycosyltransferase activity"/>
    <property type="evidence" value="ECO:0007669"/>
    <property type="project" value="InterPro"/>
</dbReference>
<protein>
    <submittedName>
        <fullName evidence="2">Putative glycosyl transferase</fullName>
    </submittedName>
</protein>
<evidence type="ECO:0000313" key="2">
    <source>
        <dbReference type="EMBL" id="CAI44178.1"/>
    </source>
</evidence>
<evidence type="ECO:0000313" key="3">
    <source>
        <dbReference type="Proteomes" id="UP000001777"/>
    </source>
</evidence>